<evidence type="ECO:0000256" key="7">
    <source>
        <dbReference type="PROSITE-ProRule" id="PRU01091"/>
    </source>
</evidence>
<dbReference type="Gene3D" id="1.10.10.10">
    <property type="entry name" value="Winged helix-like DNA-binding domain superfamily/Winged helix DNA-binding domain"/>
    <property type="match status" value="1"/>
</dbReference>
<dbReference type="InterPro" id="IPR011006">
    <property type="entry name" value="CheY-like_superfamily"/>
</dbReference>
<evidence type="ECO:0000256" key="2">
    <source>
        <dbReference type="ARBA" id="ARBA00023015"/>
    </source>
</evidence>
<keyword evidence="11" id="KW-1185">Reference proteome</keyword>
<feature type="domain" description="OmpR/PhoB-type" evidence="9">
    <location>
        <begin position="135"/>
        <end position="230"/>
    </location>
</feature>
<feature type="domain" description="Response regulatory" evidence="8">
    <location>
        <begin position="12"/>
        <end position="123"/>
    </location>
</feature>
<gene>
    <name evidence="10" type="ORF">GCM10009839_04260</name>
</gene>
<dbReference type="EMBL" id="BAAAQN010000002">
    <property type="protein sequence ID" value="GAA2012864.1"/>
    <property type="molecule type" value="Genomic_DNA"/>
</dbReference>
<evidence type="ECO:0000313" key="10">
    <source>
        <dbReference type="EMBL" id="GAA2012864.1"/>
    </source>
</evidence>
<reference evidence="11" key="1">
    <citation type="journal article" date="2019" name="Int. J. Syst. Evol. Microbiol.">
        <title>The Global Catalogue of Microorganisms (GCM) 10K type strain sequencing project: providing services to taxonomists for standard genome sequencing and annotation.</title>
        <authorList>
            <consortium name="The Broad Institute Genomics Platform"/>
            <consortium name="The Broad Institute Genome Sequencing Center for Infectious Disease"/>
            <person name="Wu L."/>
            <person name="Ma J."/>
        </authorList>
    </citation>
    <scope>NUCLEOTIDE SEQUENCE [LARGE SCALE GENOMIC DNA]</scope>
    <source>
        <strain evidence="11">JCM 16014</strain>
    </source>
</reference>
<evidence type="ECO:0000256" key="1">
    <source>
        <dbReference type="ARBA" id="ARBA00022553"/>
    </source>
</evidence>
<keyword evidence="1" id="KW-0597">Phosphoprotein</keyword>
<dbReference type="PANTHER" id="PTHR48111:SF72">
    <property type="entry name" value="SENSORY TRANSDUCTION PROTEIN REGX3"/>
    <property type="match status" value="1"/>
</dbReference>
<accession>A0ABP5F1Z2</accession>
<dbReference type="InterPro" id="IPR001867">
    <property type="entry name" value="OmpR/PhoB-type_DNA-bd"/>
</dbReference>
<dbReference type="InterPro" id="IPR036388">
    <property type="entry name" value="WH-like_DNA-bd_sf"/>
</dbReference>
<dbReference type="SMART" id="SM00862">
    <property type="entry name" value="Trans_reg_C"/>
    <property type="match status" value="1"/>
</dbReference>
<dbReference type="InterPro" id="IPR016032">
    <property type="entry name" value="Sig_transdc_resp-reg_C-effctor"/>
</dbReference>
<evidence type="ECO:0000256" key="3">
    <source>
        <dbReference type="ARBA" id="ARBA00023125"/>
    </source>
</evidence>
<keyword evidence="3 7" id="KW-0238">DNA-binding</keyword>
<proteinExistence type="predicted"/>
<dbReference type="PROSITE" id="PS50110">
    <property type="entry name" value="RESPONSE_REGULATORY"/>
    <property type="match status" value="1"/>
</dbReference>
<dbReference type="Gene3D" id="3.40.50.2300">
    <property type="match status" value="1"/>
</dbReference>
<protein>
    <recommendedName>
        <fullName evidence="5">Sensory transduction protein RegX3</fullName>
    </recommendedName>
</protein>
<dbReference type="Proteomes" id="UP001500751">
    <property type="component" value="Unassembled WGS sequence"/>
</dbReference>
<keyword evidence="4" id="KW-0804">Transcription</keyword>
<evidence type="ECO:0000259" key="8">
    <source>
        <dbReference type="PROSITE" id="PS50110"/>
    </source>
</evidence>
<keyword evidence="2" id="KW-0805">Transcription regulation</keyword>
<dbReference type="PANTHER" id="PTHR48111">
    <property type="entry name" value="REGULATOR OF RPOS"/>
    <property type="match status" value="1"/>
</dbReference>
<dbReference type="Pfam" id="PF00486">
    <property type="entry name" value="Trans_reg_C"/>
    <property type="match status" value="1"/>
</dbReference>
<dbReference type="SUPFAM" id="SSF46894">
    <property type="entry name" value="C-terminal effector domain of the bipartite response regulators"/>
    <property type="match status" value="1"/>
</dbReference>
<dbReference type="PROSITE" id="PS51755">
    <property type="entry name" value="OMPR_PHOB"/>
    <property type="match status" value="1"/>
</dbReference>
<dbReference type="SUPFAM" id="SSF52172">
    <property type="entry name" value="CheY-like"/>
    <property type="match status" value="1"/>
</dbReference>
<evidence type="ECO:0000259" key="9">
    <source>
        <dbReference type="PROSITE" id="PS51755"/>
    </source>
</evidence>
<sequence length="259" mass="28184">MVSRAADSGSMRVLITGLGRRRSRTLNGGLAALGFDVLDAADVTGAGPLRRLPDVVLLECGIVDREVLAFCRRLRSELQTPIIAVTHRVDLGAWLRGHDHGIDDYVVQPFGLQELAARLRLAVAPPRPPLTPGPPRRITAGPLVISEDSRTVTVHGQRVALRPKEYQLLVVLARQAGTVLARDQLIARLWPAGWDGAERSLEVHVASLRSKLALPGTIATVRGVGYRLVAPEPYPRLDAETVRQLREDALDREREAAAA</sequence>
<feature type="DNA-binding region" description="OmpR/PhoB-type" evidence="7">
    <location>
        <begin position="135"/>
        <end position="230"/>
    </location>
</feature>
<comment type="caution">
    <text evidence="10">The sequence shown here is derived from an EMBL/GenBank/DDBJ whole genome shotgun (WGS) entry which is preliminary data.</text>
</comment>
<organism evidence="10 11">
    <name type="scientific">Catenulispora yoronensis</name>
    <dbReference type="NCBI Taxonomy" id="450799"/>
    <lineage>
        <taxon>Bacteria</taxon>
        <taxon>Bacillati</taxon>
        <taxon>Actinomycetota</taxon>
        <taxon>Actinomycetes</taxon>
        <taxon>Catenulisporales</taxon>
        <taxon>Catenulisporaceae</taxon>
        <taxon>Catenulispora</taxon>
    </lineage>
</organism>
<evidence type="ECO:0000256" key="6">
    <source>
        <dbReference type="PROSITE-ProRule" id="PRU00169"/>
    </source>
</evidence>
<name>A0ABP5F1Z2_9ACTN</name>
<dbReference type="InterPro" id="IPR039420">
    <property type="entry name" value="WalR-like"/>
</dbReference>
<evidence type="ECO:0000256" key="4">
    <source>
        <dbReference type="ARBA" id="ARBA00023163"/>
    </source>
</evidence>
<evidence type="ECO:0000313" key="11">
    <source>
        <dbReference type="Proteomes" id="UP001500751"/>
    </source>
</evidence>
<evidence type="ECO:0000256" key="5">
    <source>
        <dbReference type="ARBA" id="ARBA00041201"/>
    </source>
</evidence>
<comment type="caution">
    <text evidence="6">Lacks conserved residue(s) required for the propagation of feature annotation.</text>
</comment>
<dbReference type="SMART" id="SM00448">
    <property type="entry name" value="REC"/>
    <property type="match status" value="1"/>
</dbReference>
<dbReference type="CDD" id="cd00383">
    <property type="entry name" value="trans_reg_C"/>
    <property type="match status" value="1"/>
</dbReference>
<dbReference type="InterPro" id="IPR001789">
    <property type="entry name" value="Sig_transdc_resp-reg_receiver"/>
</dbReference>